<proteinExistence type="predicted"/>
<name>A0AC35GBM4_9BILA</name>
<evidence type="ECO:0000313" key="2">
    <source>
        <dbReference type="WBParaSite" id="PS1159_v2.g3657.t1"/>
    </source>
</evidence>
<organism evidence="1 2">
    <name type="scientific">Panagrolaimus sp. PS1159</name>
    <dbReference type="NCBI Taxonomy" id="55785"/>
    <lineage>
        <taxon>Eukaryota</taxon>
        <taxon>Metazoa</taxon>
        <taxon>Ecdysozoa</taxon>
        <taxon>Nematoda</taxon>
        <taxon>Chromadorea</taxon>
        <taxon>Rhabditida</taxon>
        <taxon>Tylenchina</taxon>
        <taxon>Panagrolaimomorpha</taxon>
        <taxon>Panagrolaimoidea</taxon>
        <taxon>Panagrolaimidae</taxon>
        <taxon>Panagrolaimus</taxon>
    </lineage>
</organism>
<accession>A0AC35GBM4</accession>
<sequence length="721" mass="85227">MSYENSWRLLKAEITNILNNEHVHTSFEDCYRHAYSIVLHHHGEKLYFDLAELFKRHLIEKVRPSIINASDFLPKLIESRKVFCDSLVSVRDIVFYLERVFINQQRRELLYVITLGQHLFNTEIILNSNVNDRINTVMSEMIESSRKSENWEELKASSKMLLEFGEGNRKIYEECFEKIFLEKSAEFYKSESQKYLKNGCEFVKKIGEILNIEEKFVHFLDPTTLSKLNIVLIHELITSNIQTIINNEDSGLDFMLKNDKFEELNCLQYLLDLVPNDINCPNFVPVMSNIEDHVIKHIHNCWSKDIAEINELLFSHNFIEYIQTLFDLEKEFEMFAKKYFKIQSRLSKKVHDEIHSLLNPDSQLLSLYINHHLKKGTTKINENDIFAILEKAVSVFKYLSEKDVFEKYYKNHLAKRLLFDKSVSKDTEKFFISRLKEECGINFTQKIEAMLKDIEISNDLMTSYKNKNADKNDIDLNIQILTKGYWPMSDIHSCILPISAEIAFNKFKDFYLSKHSGRTLTINPNFGFVDLKATFYKEKNIEETKILTVTTLQMCILMKFNESKFFTFEELLNQTKINEKNLKRALESLTIGKESQKILIRNGNENHIEKNDIFSVNDNFSSKLNRIKIQMIPAKNEIRKKEEILSEINDDRKHEIEAAIIRIMKSRQKLIHNELITEVTKLLQQRFLPDPIIIKKRIEALIEREYLKRDESDLNFYHYIS</sequence>
<protein>
    <submittedName>
        <fullName evidence="2">Cullin family profile domain-containing protein</fullName>
    </submittedName>
</protein>
<reference evidence="2" key="1">
    <citation type="submission" date="2022-11" db="UniProtKB">
        <authorList>
            <consortium name="WormBaseParasite"/>
        </authorList>
    </citation>
    <scope>IDENTIFICATION</scope>
</reference>
<dbReference type="WBParaSite" id="PS1159_v2.g3657.t1">
    <property type="protein sequence ID" value="PS1159_v2.g3657.t1"/>
    <property type="gene ID" value="PS1159_v2.g3657"/>
</dbReference>
<dbReference type="Proteomes" id="UP000887580">
    <property type="component" value="Unplaced"/>
</dbReference>
<evidence type="ECO:0000313" key="1">
    <source>
        <dbReference type="Proteomes" id="UP000887580"/>
    </source>
</evidence>